<dbReference type="GO" id="GO:0016740">
    <property type="term" value="F:transferase activity"/>
    <property type="evidence" value="ECO:0007669"/>
    <property type="project" value="UniProtKB-KW"/>
</dbReference>
<dbReference type="PANTHER" id="PTHR42755:SF1">
    <property type="entry name" value="3-DEOXY-D-MANNO-OCTULOSONIC ACID TRANSFERASE, MITOCHONDRIAL-RELATED"/>
    <property type="match status" value="1"/>
</dbReference>
<dbReference type="InterPro" id="IPR007507">
    <property type="entry name" value="Glycos_transf_N"/>
</dbReference>
<keyword evidence="8" id="KW-1003">Cell membrane</keyword>
<protein>
    <recommendedName>
        <fullName evidence="4 8">3-deoxy-D-manno-octulosonic acid transferase</fullName>
        <shortName evidence="8">Kdo transferase</shortName>
        <ecNumber evidence="3 8">2.4.99.12</ecNumber>
    </recommendedName>
    <alternativeName>
        <fullName evidence="6 8">Lipid IV(A) 3-deoxy-D-manno-octulosonic acid transferase</fullName>
    </alternativeName>
</protein>
<dbReference type="InterPro" id="IPR039901">
    <property type="entry name" value="Kdotransferase"/>
</dbReference>
<dbReference type="RefSeq" id="WP_323737720.1">
    <property type="nucleotide sequence ID" value="NZ_CP112932.1"/>
</dbReference>
<dbReference type="Proteomes" id="UP001326613">
    <property type="component" value="Chromosome"/>
</dbReference>
<feature type="domain" description="3-deoxy-D-manno-octulosonic-acid transferase N-terminal" evidence="9">
    <location>
        <begin position="33"/>
        <end position="206"/>
    </location>
</feature>
<dbReference type="EC" id="2.4.99.12" evidence="3 8"/>
<evidence type="ECO:0000259" key="9">
    <source>
        <dbReference type="Pfam" id="PF04413"/>
    </source>
</evidence>
<keyword evidence="8" id="KW-0472">Membrane</keyword>
<evidence type="ECO:0000256" key="4">
    <source>
        <dbReference type="ARBA" id="ARBA00019077"/>
    </source>
</evidence>
<name>A0ABZ0USY5_9RICK</name>
<gene>
    <name evidence="10" type="ORF">Trichorick_00781</name>
</gene>
<organism evidence="10 11">
    <name type="scientific">Candidatus Trichorickettsia mobilis</name>
    <dbReference type="NCBI Taxonomy" id="1346319"/>
    <lineage>
        <taxon>Bacteria</taxon>
        <taxon>Pseudomonadati</taxon>
        <taxon>Pseudomonadota</taxon>
        <taxon>Alphaproteobacteria</taxon>
        <taxon>Rickettsiales</taxon>
        <taxon>Rickettsiaceae</taxon>
        <taxon>Rickettsieae</taxon>
        <taxon>Candidatus Trichorickettsia</taxon>
    </lineage>
</organism>
<feature type="transmembrane region" description="Helical" evidence="8">
    <location>
        <begin position="46"/>
        <end position="68"/>
    </location>
</feature>
<evidence type="ECO:0000256" key="1">
    <source>
        <dbReference type="ARBA" id="ARBA00003394"/>
    </source>
</evidence>
<comment type="caution">
    <text evidence="8">Lacks conserved residue(s) required for the propagation of feature annotation.</text>
</comment>
<evidence type="ECO:0000256" key="8">
    <source>
        <dbReference type="RuleBase" id="RU365103"/>
    </source>
</evidence>
<accession>A0ABZ0USY5</accession>
<evidence type="ECO:0000256" key="5">
    <source>
        <dbReference type="ARBA" id="ARBA00022679"/>
    </source>
</evidence>
<dbReference type="NCBIfam" id="NF004389">
    <property type="entry name" value="PRK05749.1-5"/>
    <property type="match status" value="1"/>
</dbReference>
<dbReference type="InterPro" id="IPR038107">
    <property type="entry name" value="Glycos_transf_N_sf"/>
</dbReference>
<dbReference type="Gene3D" id="3.40.50.2000">
    <property type="entry name" value="Glycogen Phosphorylase B"/>
    <property type="match status" value="1"/>
</dbReference>
<sequence length="418" mass="47414">MLHVYNMLTILLMPVYIVVLIIRIFRQKEIISRIFERFAFSDRQRPAGALIWVHAASVGESIAAMTIINAINKISLHNFLVTSGTVSSAQILASKLPANAIHQFLPFDNVLVIKKFFKHWQPDLGIIVESELWPCLINEGSKNCKLLWVNARISDYSFQKWQKFSGFFQFIIAKFSDIIVQSSIDFKKLQTLGAKNIINLGNIKFANEKPAVDQQQYAKITEHLQGKKIIVAGSTHFEDEQVILPVVHQLKTQFPNCYLIIVLRHPERKNEVVKFCQNLNLTVSVRSETSLPSLTSDLYIVDSFGELGLFYSIADIVFVGGSFKQGGHNPIEPAHFGKIIIFGPDMSNCQIIANEMIDSDAAVQISDQKELLDKLQHYLQCNDTTEVQVYKNNAAVFIQKHQQILASYLEIISKYINK</sequence>
<dbReference type="EMBL" id="CP112932">
    <property type="protein sequence ID" value="WPY00891.1"/>
    <property type="molecule type" value="Genomic_DNA"/>
</dbReference>
<keyword evidence="8" id="KW-0812">Transmembrane</keyword>
<evidence type="ECO:0000256" key="7">
    <source>
        <dbReference type="ARBA" id="ARBA00049183"/>
    </source>
</evidence>
<keyword evidence="8" id="KW-0448">Lipopolysaccharide biosynthesis</keyword>
<dbReference type="PANTHER" id="PTHR42755">
    <property type="entry name" value="3-DEOXY-MANNO-OCTULOSONATE CYTIDYLYLTRANSFERASE"/>
    <property type="match status" value="1"/>
</dbReference>
<reference evidence="10 11" key="1">
    <citation type="submission" date="2022-10" db="EMBL/GenBank/DDBJ databases">
        <title>Host association and intracellularity evolved multiple times independently in the Rickettsiales.</title>
        <authorList>
            <person name="Castelli M."/>
            <person name="Nardi T."/>
            <person name="Gammuto L."/>
            <person name="Bellinzona G."/>
            <person name="Sabaneyeva E."/>
            <person name="Potekhin A."/>
            <person name="Serra V."/>
            <person name="Petroni G."/>
            <person name="Sassera D."/>
        </authorList>
    </citation>
    <scope>NUCLEOTIDE SEQUENCE [LARGE SCALE GENOMIC DNA]</scope>
    <source>
        <strain evidence="10 11">Kr 154-4</strain>
    </source>
</reference>
<comment type="pathway">
    <text evidence="2 8">Bacterial outer membrane biogenesis; LPS core biosynthesis.</text>
</comment>
<evidence type="ECO:0000256" key="3">
    <source>
        <dbReference type="ARBA" id="ARBA00012621"/>
    </source>
</evidence>
<keyword evidence="8" id="KW-1133">Transmembrane helix</keyword>
<feature type="transmembrane region" description="Helical" evidence="8">
    <location>
        <begin position="6"/>
        <end position="25"/>
    </location>
</feature>
<dbReference type="Pfam" id="PF04413">
    <property type="entry name" value="Glycos_transf_N"/>
    <property type="match status" value="1"/>
</dbReference>
<evidence type="ECO:0000313" key="10">
    <source>
        <dbReference type="EMBL" id="WPY00891.1"/>
    </source>
</evidence>
<evidence type="ECO:0000256" key="2">
    <source>
        <dbReference type="ARBA" id="ARBA00004713"/>
    </source>
</evidence>
<keyword evidence="11" id="KW-1185">Reference proteome</keyword>
<dbReference type="SUPFAM" id="SSF53756">
    <property type="entry name" value="UDP-Glycosyltransferase/glycogen phosphorylase"/>
    <property type="match status" value="1"/>
</dbReference>
<keyword evidence="5 8" id="KW-0808">Transferase</keyword>
<proteinExistence type="inferred from homology"/>
<comment type="similarity">
    <text evidence="8">Belongs to the glycosyltransferase group 1 family.</text>
</comment>
<dbReference type="Gene3D" id="3.40.50.11720">
    <property type="entry name" value="3-Deoxy-D-manno-octulosonic-acid transferase, N-terminal domain"/>
    <property type="match status" value="1"/>
</dbReference>
<evidence type="ECO:0000256" key="6">
    <source>
        <dbReference type="ARBA" id="ARBA00031445"/>
    </source>
</evidence>
<comment type="function">
    <text evidence="1 8">Involved in lipopolysaccharide (LPS) biosynthesis. Catalyzes the transfer of 3-deoxy-D-manno-octulosonate (Kdo) residue(s) from CMP-Kdo to lipid IV(A), the tetraacyldisaccharide-1,4'-bisphosphate precursor of lipid A.</text>
</comment>
<comment type="subcellular location">
    <subcellularLocation>
        <location evidence="8">Cell membrane</location>
    </subcellularLocation>
</comment>
<comment type="catalytic activity">
    <reaction evidence="7 8">
        <text>lipid IVA (E. coli) + CMP-3-deoxy-beta-D-manno-octulosonate = alpha-Kdo-(2-&gt;6)-lipid IVA (E. coli) + CMP + H(+)</text>
        <dbReference type="Rhea" id="RHEA:28066"/>
        <dbReference type="ChEBI" id="CHEBI:15378"/>
        <dbReference type="ChEBI" id="CHEBI:58603"/>
        <dbReference type="ChEBI" id="CHEBI:60364"/>
        <dbReference type="ChEBI" id="CHEBI:60377"/>
        <dbReference type="ChEBI" id="CHEBI:85987"/>
        <dbReference type="EC" id="2.4.99.12"/>
    </reaction>
</comment>
<evidence type="ECO:0000313" key="11">
    <source>
        <dbReference type="Proteomes" id="UP001326613"/>
    </source>
</evidence>